<feature type="compositionally biased region" description="Polar residues" evidence="1">
    <location>
        <begin position="283"/>
        <end position="312"/>
    </location>
</feature>
<keyword evidence="2" id="KW-0732">Signal</keyword>
<sequence>MYYTIVATILPMLLPTMTSLPTTIKCVDMTSRPEVRTISAVDRTRLLTEYKRQRRALGPLQFTKALATAQLCDIVKRIDEALAPQRMPYWDVRWDLRLPRPGDSVIFSENFFTKMRRRRAKLNFPNEAVPRGLNSLFRKLSVNESLTSAIRASRAAQLLIMLYQLGQWKDGEDDCSPCSRRSPMAFCDLRKQQCVSSITMTSSCSGFPDEDPCYASKCLEGVCVPPQETPASLSLEPPRKKIAERAVPLATSITTTTSTPPTDIVAQLLDLAAEEQLSDDDNSTLIQQGNSTDFSDSSGAQLSTDEQNRTNSTEVEAITVTKELSQAIHILATTATTPITTLAPPPNFRFDNPHFNRELTAWVYSFDDFLPYPTVYFSVMVIAGRYKPRPRPYRSAAGVTVFSRGENLPNGYTHIVEALPLDSGHIIRVPDPAATDVLVEFSLIVRKDGQDCPRLCLYRRRYVPCERATVRLSKYPALTDHVNYYKTPRQVINRLWKGAGYFRRRTQDAFIFTCPTDL</sequence>
<proteinExistence type="predicted"/>
<comment type="caution">
    <text evidence="3">The sequence shown here is derived from an EMBL/GenBank/DDBJ whole genome shotgun (WGS) entry which is preliminary data.</text>
</comment>
<feature type="chain" id="PRO_5001490725" evidence="2">
    <location>
        <begin position="20"/>
        <end position="518"/>
    </location>
</feature>
<evidence type="ECO:0000313" key="3">
    <source>
        <dbReference type="EMBL" id="EYC32941.1"/>
    </source>
</evidence>
<dbReference type="OrthoDB" id="5832915at2759"/>
<keyword evidence="4" id="KW-1185">Reference proteome</keyword>
<evidence type="ECO:0000256" key="1">
    <source>
        <dbReference type="SAM" id="MobiDB-lite"/>
    </source>
</evidence>
<dbReference type="EMBL" id="JARK01001338">
    <property type="protein sequence ID" value="EYC32941.1"/>
    <property type="molecule type" value="Genomic_DNA"/>
</dbReference>
<accession>A0A016W026</accession>
<protein>
    <submittedName>
        <fullName evidence="3">Uncharacterized protein</fullName>
    </submittedName>
</protein>
<dbReference type="Proteomes" id="UP000024635">
    <property type="component" value="Unassembled WGS sequence"/>
</dbReference>
<name>A0A016W026_9BILA</name>
<feature type="signal peptide" evidence="2">
    <location>
        <begin position="1"/>
        <end position="19"/>
    </location>
</feature>
<reference evidence="4" key="1">
    <citation type="journal article" date="2015" name="Nat. Genet.">
        <title>The genome and transcriptome of the zoonotic hookworm Ancylostoma ceylanicum identify infection-specific gene families.</title>
        <authorList>
            <person name="Schwarz E.M."/>
            <person name="Hu Y."/>
            <person name="Antoshechkin I."/>
            <person name="Miller M.M."/>
            <person name="Sternberg P.W."/>
            <person name="Aroian R.V."/>
        </authorList>
    </citation>
    <scope>NUCLEOTIDE SEQUENCE</scope>
    <source>
        <strain evidence="4">HY135</strain>
    </source>
</reference>
<organism evidence="3 4">
    <name type="scientific">Ancylostoma ceylanicum</name>
    <dbReference type="NCBI Taxonomy" id="53326"/>
    <lineage>
        <taxon>Eukaryota</taxon>
        <taxon>Metazoa</taxon>
        <taxon>Ecdysozoa</taxon>
        <taxon>Nematoda</taxon>
        <taxon>Chromadorea</taxon>
        <taxon>Rhabditida</taxon>
        <taxon>Rhabditina</taxon>
        <taxon>Rhabditomorpha</taxon>
        <taxon>Strongyloidea</taxon>
        <taxon>Ancylostomatidae</taxon>
        <taxon>Ancylostomatinae</taxon>
        <taxon>Ancylostoma</taxon>
    </lineage>
</organism>
<dbReference type="AlphaFoldDB" id="A0A016W026"/>
<evidence type="ECO:0000313" key="4">
    <source>
        <dbReference type="Proteomes" id="UP000024635"/>
    </source>
</evidence>
<feature type="region of interest" description="Disordered" evidence="1">
    <location>
        <begin position="282"/>
        <end position="312"/>
    </location>
</feature>
<gene>
    <name evidence="3" type="primary">Acey_s0002.g520</name>
    <name evidence="3" type="ORF">Y032_0002g520</name>
</gene>
<evidence type="ECO:0000256" key="2">
    <source>
        <dbReference type="SAM" id="SignalP"/>
    </source>
</evidence>